<dbReference type="OrthoDB" id="2680104at2"/>
<keyword evidence="4" id="KW-1185">Reference proteome</keyword>
<dbReference type="SUPFAM" id="SSF55383">
    <property type="entry name" value="Copper amine oxidase, domain N"/>
    <property type="match status" value="1"/>
</dbReference>
<dbReference type="RefSeq" id="WP_119150528.1">
    <property type="nucleotide sequence ID" value="NZ_JBHSOV010000029.1"/>
</dbReference>
<reference evidence="3 4" key="1">
    <citation type="submission" date="2018-09" db="EMBL/GenBank/DDBJ databases">
        <title>Cohnella cavernae sp. nov., isolated from a karst cave.</title>
        <authorList>
            <person name="Zhu H."/>
        </authorList>
    </citation>
    <scope>NUCLEOTIDE SEQUENCE [LARGE SCALE GENOMIC DNA]</scope>
    <source>
        <strain evidence="3 4">K2E09-144</strain>
    </source>
</reference>
<sequence>MKRVRKAIVMSVLLGAVIMNGFAGGSSALAADTGLQIKQFYYLDKELDRISLNTATKPDGTRDGHLSLLIDAGAGTEIKSITMKTADANGKDTNHGIWKTWKEASGDIGNMLAVVQDGKIVNTTFQPTLGSFKGVAQLELYASDNNGMKPGEYYYLEIATSDGIVKSAVTPYAENDLSYAPVVIREFGWVDLKSDQTGIAKFEADGTTDGHFKLKLNFTQPTEVLAVILRPTEENGKDAYKGIWRTNRAGTGWLLGMKQGETVVTPGFKKDVKEPVGKFRGNVAFDLYANNNGSIKDGQYFVIEVETKFGTVISKPVKFGDPNSIYVNDVVRNFKTIIMNIDSTAAFVDETKYTLDAAPFKQEGRTLVPIRFISEALGAKVGWNGAERKVTLEKDDVKIEIVIDRKEATVNGETVVLDAPAIIQNKITLLPVRFVSETMKMKVFFDNGEIVVTDAK</sequence>
<protein>
    <submittedName>
        <fullName evidence="3">Copper amine oxidase N-terminal domain-containing protein</fullName>
    </submittedName>
</protein>
<organism evidence="3 4">
    <name type="scientific">Cohnella faecalis</name>
    <dbReference type="NCBI Taxonomy" id="2315694"/>
    <lineage>
        <taxon>Bacteria</taxon>
        <taxon>Bacillati</taxon>
        <taxon>Bacillota</taxon>
        <taxon>Bacilli</taxon>
        <taxon>Bacillales</taxon>
        <taxon>Paenibacillaceae</taxon>
        <taxon>Cohnella</taxon>
    </lineage>
</organism>
<evidence type="ECO:0000313" key="4">
    <source>
        <dbReference type="Proteomes" id="UP000266340"/>
    </source>
</evidence>
<keyword evidence="1" id="KW-0732">Signal</keyword>
<feature type="domain" description="Copper amine oxidase-like N-terminal" evidence="2">
    <location>
        <begin position="348"/>
        <end position="452"/>
    </location>
</feature>
<evidence type="ECO:0000313" key="3">
    <source>
        <dbReference type="EMBL" id="RIE02489.1"/>
    </source>
</evidence>
<dbReference type="InterPro" id="IPR036582">
    <property type="entry name" value="Mao_N_sf"/>
</dbReference>
<accession>A0A398CMM1</accession>
<feature type="signal peptide" evidence="1">
    <location>
        <begin position="1"/>
        <end position="30"/>
    </location>
</feature>
<feature type="chain" id="PRO_5017352532" evidence="1">
    <location>
        <begin position="31"/>
        <end position="456"/>
    </location>
</feature>
<name>A0A398CMM1_9BACL</name>
<dbReference type="Pfam" id="PF07833">
    <property type="entry name" value="Cu_amine_oxidN1"/>
    <property type="match status" value="1"/>
</dbReference>
<evidence type="ECO:0000256" key="1">
    <source>
        <dbReference type="SAM" id="SignalP"/>
    </source>
</evidence>
<comment type="caution">
    <text evidence="3">The sequence shown here is derived from an EMBL/GenBank/DDBJ whole genome shotgun (WGS) entry which is preliminary data.</text>
</comment>
<dbReference type="Gene3D" id="3.30.457.10">
    <property type="entry name" value="Copper amine oxidase-like, N-terminal domain"/>
    <property type="match status" value="1"/>
</dbReference>
<dbReference type="Proteomes" id="UP000266340">
    <property type="component" value="Unassembled WGS sequence"/>
</dbReference>
<dbReference type="AlphaFoldDB" id="A0A398CMM1"/>
<evidence type="ECO:0000259" key="2">
    <source>
        <dbReference type="Pfam" id="PF07833"/>
    </source>
</evidence>
<gene>
    <name evidence="3" type="ORF">D3H35_17485</name>
</gene>
<dbReference type="InterPro" id="IPR012854">
    <property type="entry name" value="Cu_amine_oxidase-like_N"/>
</dbReference>
<dbReference type="EMBL" id="QXJM01000039">
    <property type="protein sequence ID" value="RIE02489.1"/>
    <property type="molecule type" value="Genomic_DNA"/>
</dbReference>
<proteinExistence type="predicted"/>